<evidence type="ECO:0000313" key="10">
    <source>
        <dbReference type="Proteomes" id="UP000253850"/>
    </source>
</evidence>
<dbReference type="InterPro" id="IPR036008">
    <property type="entry name" value="Aconitase_4Fe-4S_dom"/>
</dbReference>
<dbReference type="InterPro" id="IPR001030">
    <property type="entry name" value="Acoase/IPM_deHydtase_lsu_aba"/>
</dbReference>
<evidence type="ECO:0000313" key="11">
    <source>
        <dbReference type="Proteomes" id="UP000289193"/>
    </source>
</evidence>
<dbReference type="EC" id="4.2.1.99" evidence="8"/>
<dbReference type="GO" id="GO:0047456">
    <property type="term" value="F:2-methylisocitrate dehydratase activity"/>
    <property type="evidence" value="ECO:0007669"/>
    <property type="project" value="UniProtKB-EC"/>
</dbReference>
<evidence type="ECO:0000256" key="2">
    <source>
        <dbReference type="ARBA" id="ARBA00007185"/>
    </source>
</evidence>
<dbReference type="NCBIfam" id="NF006757">
    <property type="entry name" value="PRK09277.1"/>
    <property type="match status" value="1"/>
</dbReference>
<name>A0AAX2ABV3_9BACT</name>
<dbReference type="SUPFAM" id="SSF52016">
    <property type="entry name" value="LeuD/IlvD-like"/>
    <property type="match status" value="1"/>
</dbReference>
<keyword evidence="3" id="KW-0479">Metal-binding</keyword>
<dbReference type="Gene3D" id="3.30.499.10">
    <property type="entry name" value="Aconitase, domain 3"/>
    <property type="match status" value="2"/>
</dbReference>
<proteinExistence type="inferred from homology"/>
<dbReference type="Proteomes" id="UP000253850">
    <property type="component" value="Chromosome"/>
</dbReference>
<evidence type="ECO:0000256" key="3">
    <source>
        <dbReference type="ARBA" id="ARBA00022723"/>
    </source>
</evidence>
<dbReference type="PRINTS" id="PR00415">
    <property type="entry name" value="ACONITASE"/>
</dbReference>
<keyword evidence="11" id="KW-1185">Reference proteome</keyword>
<dbReference type="GO" id="GO:0051536">
    <property type="term" value="F:iron-sulfur cluster binding"/>
    <property type="evidence" value="ECO:0007669"/>
    <property type="project" value="UniProtKB-KW"/>
</dbReference>
<reference evidence="8 10" key="2">
    <citation type="submission" date="2018-07" db="EMBL/GenBank/DDBJ databases">
        <title>Complete genome of the Arcobacter bivalviorum type strain LMG 26154.</title>
        <authorList>
            <person name="Miller W.G."/>
            <person name="Yee E."/>
            <person name="Bono J.L."/>
        </authorList>
    </citation>
    <scope>NUCLEOTIDE SEQUENCE [LARGE SCALE GENOMIC DNA]</scope>
    <source>
        <strain evidence="8 10">LMG 26154</strain>
    </source>
</reference>
<protein>
    <submittedName>
        <fullName evidence="8 9">Aconitate hydratase</fullName>
        <ecNumber evidence="9">4.2.1.3</ecNumber>
        <ecNumber evidence="8">4.2.1.99</ecNumber>
    </submittedName>
</protein>
<evidence type="ECO:0000256" key="1">
    <source>
        <dbReference type="ARBA" id="ARBA00001966"/>
    </source>
</evidence>
<sequence length="835" mass="95746">MNKYINSFEIENEKFYYFDIRRVISENSELSKLPIVLKILLELNLRNAKDEFEFNEIVKVFKSREAKDIYFYPSRVILQDYTGIPILIDLASIRDSLQKSNKDVLKVNPKIMVDLVIDHSLDFDNSDELTEELNKEKYEFIKWAQKSFSNLRVVPPGSGICHQVNLEYLSTIIHLDIIDNKNFIYPETIIGTDSNTNMINSLGVLGWSVNELEIKSSILGMPIKFKLPKVVGVNIHGKLKEGITSSDLVLTLTSILKEHDIKGKLVEFYGEGLKHLTLEDRSTISNMAPEYNAISSFFAIDNKTIEYFNKTRASEDYSQLLKEYLQRQELFYSDEVLDFDEVIDLDLEKLIPSIAGPNNVQNSVSIDELKEQQINKSGSYLKDLDIVIASITSCTTTSNPYLILHAALVAKKAYEFGLHTKEYIKKSFSPGSMAIKRFLVELDLMKYLEHLGFYIVGYSCQNLGSLEDKFEFDIKDNKLDVCSITSGSKNFEKRVNTLVKYNYLSSPSLVVIYSIIGTTKFDLFDNVISTIDDKDIYLKDLWPSSKEVGEYMSKLDYTLYKEIYKDIYKGNEFWQKLEVEATSTYNWNKESIQIQALSFYEELNLDDIEILDAGVLTLLEDNISSSLIAPMGQISLYSQAAKYLEKRGVKSFEYNSFESRKANAHIQLRAAFDNPKVKNKMVSKEGGYTIDYETSEIVSIFEKAEKFKKLDKPLLIFAGENFGIGEKREWAVKSIKLLGVKAIIAKSFDEEYRKSLIYYGVLPLEFLEDDIDSLKLKGDENISILADKIKVEGKVKAYINRGFDEVVVRLKIRIDTQEEVEYYKKGGVLPFLLNS</sequence>
<evidence type="ECO:0000259" key="7">
    <source>
        <dbReference type="Pfam" id="PF00694"/>
    </source>
</evidence>
<dbReference type="EMBL" id="CP031217">
    <property type="protein sequence ID" value="AXH12524.1"/>
    <property type="molecule type" value="Genomic_DNA"/>
</dbReference>
<dbReference type="EMBL" id="PDKM01000002">
    <property type="protein sequence ID" value="RXK10553.1"/>
    <property type="molecule type" value="Genomic_DNA"/>
</dbReference>
<dbReference type="InterPro" id="IPR015928">
    <property type="entry name" value="Aconitase/3IPM_dehydase_swvl"/>
</dbReference>
<dbReference type="RefSeq" id="WP_114839350.1">
    <property type="nucleotide sequence ID" value="NZ_CP031217.1"/>
</dbReference>
<dbReference type="Pfam" id="PF00330">
    <property type="entry name" value="Aconitase"/>
    <property type="match status" value="1"/>
</dbReference>
<comment type="cofactor">
    <cofactor evidence="1">
        <name>[4Fe-4S] cluster</name>
        <dbReference type="ChEBI" id="CHEBI:49883"/>
    </cofactor>
</comment>
<keyword evidence="5" id="KW-0411">Iron-sulfur</keyword>
<feature type="domain" description="Aconitase A/isopropylmalate dehydratase small subunit swivel" evidence="7">
    <location>
        <begin position="641"/>
        <end position="768"/>
    </location>
</feature>
<dbReference type="AlphaFoldDB" id="A0AAX2ABV3"/>
<keyword evidence="4" id="KW-0408">Iron</keyword>
<keyword evidence="9" id="KW-0456">Lyase</keyword>
<dbReference type="InterPro" id="IPR000573">
    <property type="entry name" value="AconitaseA/IPMdHydase_ssu_swvl"/>
</dbReference>
<gene>
    <name evidence="8" type="primary">acnA</name>
    <name evidence="8" type="ORF">ABIV_1530</name>
    <name evidence="9" type="ORF">CRV05_04545</name>
</gene>
<comment type="similarity">
    <text evidence="2">Belongs to the aconitase/IPM isomerase family.</text>
</comment>
<dbReference type="SUPFAM" id="SSF53732">
    <property type="entry name" value="Aconitase iron-sulfur domain"/>
    <property type="match status" value="1"/>
</dbReference>
<evidence type="ECO:0000313" key="8">
    <source>
        <dbReference type="EMBL" id="AXH12524.1"/>
    </source>
</evidence>
<evidence type="ECO:0000256" key="5">
    <source>
        <dbReference type="ARBA" id="ARBA00023014"/>
    </source>
</evidence>
<reference evidence="9 11" key="1">
    <citation type="submission" date="2017-10" db="EMBL/GenBank/DDBJ databases">
        <title>Genomics of the genus Arcobacter.</title>
        <authorList>
            <person name="Perez-Cataluna A."/>
            <person name="Figueras M.J."/>
        </authorList>
    </citation>
    <scope>NUCLEOTIDE SEQUENCE [LARGE SCALE GENOMIC DNA]</scope>
    <source>
        <strain evidence="9 11">CECT 7835</strain>
    </source>
</reference>
<evidence type="ECO:0000313" key="9">
    <source>
        <dbReference type="EMBL" id="RXK10553.1"/>
    </source>
</evidence>
<dbReference type="EC" id="4.2.1.3" evidence="9"/>
<dbReference type="KEGG" id="hbv:ABIV_1530"/>
<dbReference type="InterPro" id="IPR015931">
    <property type="entry name" value="Acnase/IPM_dHydase_lsu_aba_1/3"/>
</dbReference>
<accession>A0AAX2ABV3</accession>
<evidence type="ECO:0000256" key="4">
    <source>
        <dbReference type="ARBA" id="ARBA00023004"/>
    </source>
</evidence>
<feature type="domain" description="Aconitase/3-isopropylmalate dehydratase large subunit alpha/beta/alpha" evidence="6">
    <location>
        <begin position="65"/>
        <end position="517"/>
    </location>
</feature>
<dbReference type="Proteomes" id="UP000289193">
    <property type="component" value="Unassembled WGS sequence"/>
</dbReference>
<dbReference type="GO" id="GO:0003994">
    <property type="term" value="F:aconitate hydratase activity"/>
    <property type="evidence" value="ECO:0007669"/>
    <property type="project" value="UniProtKB-EC"/>
</dbReference>
<dbReference type="Gene3D" id="3.20.19.10">
    <property type="entry name" value="Aconitase, domain 4"/>
    <property type="match status" value="1"/>
</dbReference>
<dbReference type="GO" id="GO:0046872">
    <property type="term" value="F:metal ion binding"/>
    <property type="evidence" value="ECO:0007669"/>
    <property type="project" value="UniProtKB-KW"/>
</dbReference>
<dbReference type="Pfam" id="PF00694">
    <property type="entry name" value="Aconitase_C"/>
    <property type="match status" value="1"/>
</dbReference>
<dbReference type="Gene3D" id="6.10.190.10">
    <property type="match status" value="1"/>
</dbReference>
<dbReference type="InterPro" id="IPR006249">
    <property type="entry name" value="Aconitase/IRP2"/>
</dbReference>
<evidence type="ECO:0000259" key="6">
    <source>
        <dbReference type="Pfam" id="PF00330"/>
    </source>
</evidence>
<dbReference type="PANTHER" id="PTHR11670">
    <property type="entry name" value="ACONITASE/IRON-RESPONSIVE ELEMENT FAMILY MEMBER"/>
    <property type="match status" value="1"/>
</dbReference>
<organism evidence="9 11">
    <name type="scientific">Halarcobacter bivalviorum</name>
    <dbReference type="NCBI Taxonomy" id="663364"/>
    <lineage>
        <taxon>Bacteria</taxon>
        <taxon>Pseudomonadati</taxon>
        <taxon>Campylobacterota</taxon>
        <taxon>Epsilonproteobacteria</taxon>
        <taxon>Campylobacterales</taxon>
        <taxon>Arcobacteraceae</taxon>
        <taxon>Halarcobacter</taxon>
    </lineage>
</organism>